<comment type="caution">
    <text evidence="3">The sequence shown here is derived from an EMBL/GenBank/DDBJ whole genome shotgun (WGS) entry which is preliminary data.</text>
</comment>
<proteinExistence type="predicted"/>
<dbReference type="InterPro" id="IPR001173">
    <property type="entry name" value="Glyco_trans_2-like"/>
</dbReference>
<feature type="transmembrane region" description="Helical" evidence="1">
    <location>
        <begin position="287"/>
        <end position="307"/>
    </location>
</feature>
<dbReference type="Gene3D" id="3.90.550.10">
    <property type="entry name" value="Spore Coat Polysaccharide Biosynthesis Protein SpsA, Chain A"/>
    <property type="match status" value="1"/>
</dbReference>
<evidence type="ECO:0000259" key="2">
    <source>
        <dbReference type="Pfam" id="PF00535"/>
    </source>
</evidence>
<dbReference type="GO" id="GO:0016758">
    <property type="term" value="F:hexosyltransferase activity"/>
    <property type="evidence" value="ECO:0007669"/>
    <property type="project" value="UniProtKB-ARBA"/>
</dbReference>
<dbReference type="Proteomes" id="UP000192746">
    <property type="component" value="Unassembled WGS sequence"/>
</dbReference>
<dbReference type="SUPFAM" id="SSF53448">
    <property type="entry name" value="Nucleotide-diphospho-sugar transferases"/>
    <property type="match status" value="1"/>
</dbReference>
<dbReference type="EMBL" id="ARYN01000001">
    <property type="protein sequence ID" value="ORL47421.1"/>
    <property type="molecule type" value="Genomic_DNA"/>
</dbReference>
<keyword evidence="1" id="KW-0472">Membrane</keyword>
<evidence type="ECO:0000313" key="4">
    <source>
        <dbReference type="Proteomes" id="UP000192746"/>
    </source>
</evidence>
<reference evidence="3 4" key="1">
    <citation type="submission" date="2013-04" db="EMBL/GenBank/DDBJ databases">
        <title>Zunongwangia sp. 22II14-10F7 Genome Sequencing.</title>
        <authorList>
            <person name="Lai Q."/>
            <person name="Shao Z."/>
        </authorList>
    </citation>
    <scope>NUCLEOTIDE SEQUENCE [LARGE SCALE GENOMIC DNA]</scope>
    <source>
        <strain evidence="3 4">22II14-10F7</strain>
    </source>
</reference>
<dbReference type="CDD" id="cd00761">
    <property type="entry name" value="Glyco_tranf_GTA_type"/>
    <property type="match status" value="1"/>
</dbReference>
<accession>A0A1Y1T8N5</accession>
<evidence type="ECO:0000256" key="1">
    <source>
        <dbReference type="SAM" id="Phobius"/>
    </source>
</evidence>
<dbReference type="PANTHER" id="PTHR22916">
    <property type="entry name" value="GLYCOSYLTRANSFERASE"/>
    <property type="match status" value="1"/>
</dbReference>
<protein>
    <submittedName>
        <fullName evidence="3">Family 2 glycosyl transferase</fullName>
    </submittedName>
</protein>
<dbReference type="AlphaFoldDB" id="A0A1Y1T8N5"/>
<keyword evidence="4" id="KW-1185">Reference proteome</keyword>
<keyword evidence="1" id="KW-1133">Transmembrane helix</keyword>
<feature type="domain" description="Glycosyltransferase 2-like" evidence="2">
    <location>
        <begin position="7"/>
        <end position="135"/>
    </location>
</feature>
<dbReference type="InterPro" id="IPR029044">
    <property type="entry name" value="Nucleotide-diphossugar_trans"/>
</dbReference>
<dbReference type="STRING" id="1185767.IIF7_01630"/>
<sequence>MNYSLISVIIPTFNRGHLLGQTLESIISQEYKYWECIVVDDGSNDYTSELMEFYCQRDYRIQYHHRPDHKLKGANACRNYGFQISKGEFINWFDSDDLMFPNNLKSKIIGFESELDFVVGNSLNFTEDNIEFNRPFALDYSKPISVESFLNFDIGWITNDVLIRKRSIPISFNENLKSGQEYNFFVRYLHFTTKGKFLKKDLAYRRVHPNSIQCKLLNNNITRIRQLLYNEIQLIYDLKELASNDNLKRSMRRILRLSYEIRTSNKIKSLDFDLIKVLFEFNYFISLFYYVLWLLINLISGKGYFALKKALKKLDE</sequence>
<dbReference type="Pfam" id="PF00535">
    <property type="entry name" value="Glycos_transf_2"/>
    <property type="match status" value="1"/>
</dbReference>
<dbReference type="PANTHER" id="PTHR22916:SF3">
    <property type="entry name" value="UDP-GLCNAC:BETAGAL BETA-1,3-N-ACETYLGLUCOSAMINYLTRANSFERASE-LIKE PROTEIN 1"/>
    <property type="match status" value="1"/>
</dbReference>
<organism evidence="3 4">
    <name type="scientific">Zunongwangia atlantica 22II14-10F7</name>
    <dbReference type="NCBI Taxonomy" id="1185767"/>
    <lineage>
        <taxon>Bacteria</taxon>
        <taxon>Pseudomonadati</taxon>
        <taxon>Bacteroidota</taxon>
        <taxon>Flavobacteriia</taxon>
        <taxon>Flavobacteriales</taxon>
        <taxon>Flavobacteriaceae</taxon>
        <taxon>Zunongwangia</taxon>
    </lineage>
</organism>
<name>A0A1Y1T8N5_9FLAO</name>
<gene>
    <name evidence="3" type="ORF">IIF7_01630</name>
</gene>
<keyword evidence="1" id="KW-0812">Transmembrane</keyword>
<dbReference type="RefSeq" id="WP_084839909.1">
    <property type="nucleotide sequence ID" value="NZ_ARYN01000001.1"/>
</dbReference>
<keyword evidence="3" id="KW-0808">Transferase</keyword>
<evidence type="ECO:0000313" key="3">
    <source>
        <dbReference type="EMBL" id="ORL47421.1"/>
    </source>
</evidence>
<dbReference type="OrthoDB" id="597270at2"/>